<dbReference type="KEGG" id="aca:ACP_0119"/>
<dbReference type="EMBL" id="CP001472">
    <property type="protein sequence ID" value="ACO33772.1"/>
    <property type="molecule type" value="Genomic_DNA"/>
</dbReference>
<dbReference type="GO" id="GO:1902201">
    <property type="term" value="P:negative regulation of bacterial-type flagellum-dependent cell motility"/>
    <property type="evidence" value="ECO:0007669"/>
    <property type="project" value="TreeGrafter"/>
</dbReference>
<accession>C1F8J3</accession>
<dbReference type="SMART" id="SM00448">
    <property type="entry name" value="REC"/>
    <property type="match status" value="1"/>
</dbReference>
<dbReference type="InterPro" id="IPR001789">
    <property type="entry name" value="Sig_transdc_resp-reg_receiver"/>
</dbReference>
<evidence type="ECO:0000256" key="3">
    <source>
        <dbReference type="PROSITE-ProRule" id="PRU00169"/>
    </source>
</evidence>
<evidence type="ECO:0000256" key="1">
    <source>
        <dbReference type="ARBA" id="ARBA00012528"/>
    </source>
</evidence>
<dbReference type="PROSITE" id="PS50110">
    <property type="entry name" value="RESPONSE_REGULATORY"/>
    <property type="match status" value="1"/>
</dbReference>
<organism evidence="6 7">
    <name type="scientific">Acidobacterium capsulatum (strain ATCC 51196 / DSM 11244 / BCRC 80197 / JCM 7670 / NBRC 15755 / NCIMB 13165 / 161)</name>
    <dbReference type="NCBI Taxonomy" id="240015"/>
    <lineage>
        <taxon>Bacteria</taxon>
        <taxon>Pseudomonadati</taxon>
        <taxon>Acidobacteriota</taxon>
        <taxon>Terriglobia</taxon>
        <taxon>Terriglobales</taxon>
        <taxon>Acidobacteriaceae</taxon>
        <taxon>Acidobacterium</taxon>
    </lineage>
</organism>
<dbReference type="GO" id="GO:0043709">
    <property type="term" value="P:cell adhesion involved in single-species biofilm formation"/>
    <property type="evidence" value="ECO:0007669"/>
    <property type="project" value="TreeGrafter"/>
</dbReference>
<dbReference type="InterPro" id="IPR050469">
    <property type="entry name" value="Diguanylate_Cyclase"/>
</dbReference>
<feature type="modified residue" description="4-aspartylphosphate" evidence="3">
    <location>
        <position position="57"/>
    </location>
</feature>
<proteinExistence type="predicted"/>
<dbReference type="Gene3D" id="3.30.70.270">
    <property type="match status" value="1"/>
</dbReference>
<sequence>MNLTLPHVLIATADRQTRDRILSMLDAWRYPHLLVEDGPAALRLLTQAQPPSIAVIDNELAGLAGVQVIQAARNRYDQSRTWLMLLGSQASTGDVRMASEAGADDFLLKPVEEFDFRVRLRVAERVQMLMQELQQQSEAVRFHASHDAMTGLLNREAMLKQLFQETDRAQRMKTPLSYLLLDIDSFSGINLNYGYDLGDRLLQELAGRLKRHLRSYDMAGRYGEDEFLIALPGCAPDSLIPMAERMRKSVLDKPFDIGKERLEITASIGAAHSMGRSPLVVLRELEAALAQAKMEGRNCIREAGAAPELNMTLLEPNPMLLRLPEIDPKKLN</sequence>
<dbReference type="SUPFAM" id="SSF55073">
    <property type="entry name" value="Nucleotide cyclase"/>
    <property type="match status" value="1"/>
</dbReference>
<feature type="domain" description="Response regulatory" evidence="4">
    <location>
        <begin position="7"/>
        <end position="124"/>
    </location>
</feature>
<protein>
    <recommendedName>
        <fullName evidence="1">diguanylate cyclase</fullName>
        <ecNumber evidence="1">2.7.7.65</ecNumber>
    </recommendedName>
</protein>
<dbReference type="Pfam" id="PF00990">
    <property type="entry name" value="GGDEF"/>
    <property type="match status" value="1"/>
</dbReference>
<evidence type="ECO:0000313" key="7">
    <source>
        <dbReference type="Proteomes" id="UP000002207"/>
    </source>
</evidence>
<reference evidence="6 7" key="1">
    <citation type="journal article" date="2009" name="Appl. Environ. Microbiol.">
        <title>Three genomes from the phylum Acidobacteria provide insight into the lifestyles of these microorganisms in soils.</title>
        <authorList>
            <person name="Ward N.L."/>
            <person name="Challacombe J.F."/>
            <person name="Janssen P.H."/>
            <person name="Henrissat B."/>
            <person name="Coutinho P.M."/>
            <person name="Wu M."/>
            <person name="Xie G."/>
            <person name="Haft D.H."/>
            <person name="Sait M."/>
            <person name="Badger J."/>
            <person name="Barabote R.D."/>
            <person name="Bradley B."/>
            <person name="Brettin T.S."/>
            <person name="Brinkac L.M."/>
            <person name="Bruce D."/>
            <person name="Creasy T."/>
            <person name="Daugherty S.C."/>
            <person name="Davidsen T.M."/>
            <person name="DeBoy R.T."/>
            <person name="Detter J.C."/>
            <person name="Dodson R.J."/>
            <person name="Durkin A.S."/>
            <person name="Ganapathy A."/>
            <person name="Gwinn-Giglio M."/>
            <person name="Han C.S."/>
            <person name="Khouri H."/>
            <person name="Kiss H."/>
            <person name="Kothari S.P."/>
            <person name="Madupu R."/>
            <person name="Nelson K.E."/>
            <person name="Nelson W.C."/>
            <person name="Paulsen I."/>
            <person name="Penn K."/>
            <person name="Ren Q."/>
            <person name="Rosovitz M.J."/>
            <person name="Selengut J.D."/>
            <person name="Shrivastava S."/>
            <person name="Sullivan S.A."/>
            <person name="Tapia R."/>
            <person name="Thompson L.S."/>
            <person name="Watkins K.L."/>
            <person name="Yang Q."/>
            <person name="Yu C."/>
            <person name="Zafar N."/>
            <person name="Zhou L."/>
            <person name="Kuske C.R."/>
        </authorList>
    </citation>
    <scope>NUCLEOTIDE SEQUENCE [LARGE SCALE GENOMIC DNA]</scope>
    <source>
        <strain evidence="7">ATCC 51196 / DSM 11244 / BCRC 80197 / JCM 7670 / NBRC 15755 / NCIMB 13165 / 161</strain>
    </source>
</reference>
<name>C1F8J3_ACIC5</name>
<dbReference type="AlphaFoldDB" id="C1F8J3"/>
<dbReference type="STRING" id="240015.ACP_0119"/>
<dbReference type="RefSeq" id="WP_012680525.1">
    <property type="nucleotide sequence ID" value="NC_012483.1"/>
</dbReference>
<dbReference type="SUPFAM" id="SSF52172">
    <property type="entry name" value="CheY-like"/>
    <property type="match status" value="1"/>
</dbReference>
<dbReference type="Pfam" id="PF00072">
    <property type="entry name" value="Response_reg"/>
    <property type="match status" value="1"/>
</dbReference>
<dbReference type="SMART" id="SM00267">
    <property type="entry name" value="GGDEF"/>
    <property type="match status" value="1"/>
</dbReference>
<dbReference type="InterPro" id="IPR000160">
    <property type="entry name" value="GGDEF_dom"/>
</dbReference>
<dbReference type="GO" id="GO:0005886">
    <property type="term" value="C:plasma membrane"/>
    <property type="evidence" value="ECO:0007669"/>
    <property type="project" value="TreeGrafter"/>
</dbReference>
<evidence type="ECO:0000259" key="5">
    <source>
        <dbReference type="PROSITE" id="PS50887"/>
    </source>
</evidence>
<evidence type="ECO:0000256" key="2">
    <source>
        <dbReference type="ARBA" id="ARBA00034247"/>
    </source>
</evidence>
<evidence type="ECO:0000259" key="4">
    <source>
        <dbReference type="PROSITE" id="PS50110"/>
    </source>
</evidence>
<dbReference type="InterPro" id="IPR011006">
    <property type="entry name" value="CheY-like_superfamily"/>
</dbReference>
<dbReference type="PANTHER" id="PTHR45138">
    <property type="entry name" value="REGULATORY COMPONENTS OF SENSORY TRANSDUCTION SYSTEM"/>
    <property type="match status" value="1"/>
</dbReference>
<feature type="domain" description="GGDEF" evidence="5">
    <location>
        <begin position="174"/>
        <end position="305"/>
    </location>
</feature>
<dbReference type="eggNOG" id="COG3706">
    <property type="taxonomic scope" value="Bacteria"/>
</dbReference>
<keyword evidence="3" id="KW-0597">Phosphoprotein</keyword>
<dbReference type="InParanoid" id="C1F8J3"/>
<dbReference type="Proteomes" id="UP000002207">
    <property type="component" value="Chromosome"/>
</dbReference>
<dbReference type="PANTHER" id="PTHR45138:SF9">
    <property type="entry name" value="DIGUANYLATE CYCLASE DGCM-RELATED"/>
    <property type="match status" value="1"/>
</dbReference>
<dbReference type="PROSITE" id="PS50887">
    <property type="entry name" value="GGDEF"/>
    <property type="match status" value="1"/>
</dbReference>
<comment type="catalytic activity">
    <reaction evidence="2">
        <text>2 GTP = 3',3'-c-di-GMP + 2 diphosphate</text>
        <dbReference type="Rhea" id="RHEA:24898"/>
        <dbReference type="ChEBI" id="CHEBI:33019"/>
        <dbReference type="ChEBI" id="CHEBI:37565"/>
        <dbReference type="ChEBI" id="CHEBI:58805"/>
        <dbReference type="EC" id="2.7.7.65"/>
    </reaction>
</comment>
<dbReference type="Gene3D" id="3.40.50.2300">
    <property type="match status" value="1"/>
</dbReference>
<dbReference type="GO" id="GO:0000160">
    <property type="term" value="P:phosphorelay signal transduction system"/>
    <property type="evidence" value="ECO:0007669"/>
    <property type="project" value="InterPro"/>
</dbReference>
<dbReference type="EC" id="2.7.7.65" evidence="1"/>
<dbReference type="CDD" id="cd01949">
    <property type="entry name" value="GGDEF"/>
    <property type="match status" value="1"/>
</dbReference>
<dbReference type="InterPro" id="IPR029787">
    <property type="entry name" value="Nucleotide_cyclase"/>
</dbReference>
<evidence type="ECO:0000313" key="6">
    <source>
        <dbReference type="EMBL" id="ACO33772.1"/>
    </source>
</evidence>
<gene>
    <name evidence="6" type="ordered locus">ACP_0119</name>
</gene>
<dbReference type="HOGENOM" id="CLU_000445_11_28_0"/>
<dbReference type="NCBIfam" id="TIGR00254">
    <property type="entry name" value="GGDEF"/>
    <property type="match status" value="1"/>
</dbReference>
<dbReference type="GO" id="GO:0052621">
    <property type="term" value="F:diguanylate cyclase activity"/>
    <property type="evidence" value="ECO:0007669"/>
    <property type="project" value="UniProtKB-EC"/>
</dbReference>
<dbReference type="InterPro" id="IPR043128">
    <property type="entry name" value="Rev_trsase/Diguanyl_cyclase"/>
</dbReference>
<keyword evidence="7" id="KW-1185">Reference proteome</keyword>